<protein>
    <submittedName>
        <fullName evidence="1">Uncharacterized protein</fullName>
    </submittedName>
</protein>
<dbReference type="AlphaFoldDB" id="A0A843UNW3"/>
<feature type="non-terminal residue" evidence="1">
    <location>
        <position position="1"/>
    </location>
</feature>
<name>A0A843UNW3_COLES</name>
<dbReference type="OrthoDB" id="1001981at2759"/>
<evidence type="ECO:0000313" key="1">
    <source>
        <dbReference type="EMBL" id="MQL81539.1"/>
    </source>
</evidence>
<organism evidence="1 2">
    <name type="scientific">Colocasia esculenta</name>
    <name type="common">Wild taro</name>
    <name type="synonym">Arum esculentum</name>
    <dbReference type="NCBI Taxonomy" id="4460"/>
    <lineage>
        <taxon>Eukaryota</taxon>
        <taxon>Viridiplantae</taxon>
        <taxon>Streptophyta</taxon>
        <taxon>Embryophyta</taxon>
        <taxon>Tracheophyta</taxon>
        <taxon>Spermatophyta</taxon>
        <taxon>Magnoliopsida</taxon>
        <taxon>Liliopsida</taxon>
        <taxon>Araceae</taxon>
        <taxon>Aroideae</taxon>
        <taxon>Colocasieae</taxon>
        <taxon>Colocasia</taxon>
    </lineage>
</organism>
<keyword evidence="2" id="KW-1185">Reference proteome</keyword>
<proteinExistence type="predicted"/>
<sequence>MVALVFREIRCLGGCMPKDVTRIIGLRVDGEAVTGVTYADYTEFAHDLLGLEPAGVVDLDIRRMGPGQIDEESLHEFVQRAAGLARAVYGQDPEDVERVDRDLRRLL</sequence>
<dbReference type="EMBL" id="NMUH01000573">
    <property type="protein sequence ID" value="MQL81539.1"/>
    <property type="molecule type" value="Genomic_DNA"/>
</dbReference>
<dbReference type="Proteomes" id="UP000652761">
    <property type="component" value="Unassembled WGS sequence"/>
</dbReference>
<gene>
    <name evidence="1" type="ORF">Taro_014001</name>
</gene>
<accession>A0A843UNW3</accession>
<reference evidence="1" key="1">
    <citation type="submission" date="2017-07" db="EMBL/GenBank/DDBJ databases">
        <title>Taro Niue Genome Assembly and Annotation.</title>
        <authorList>
            <person name="Atibalentja N."/>
            <person name="Keating K."/>
            <person name="Fields C.J."/>
        </authorList>
    </citation>
    <scope>NUCLEOTIDE SEQUENCE</scope>
    <source>
        <strain evidence="1">Niue_2</strain>
        <tissue evidence="1">Leaf</tissue>
    </source>
</reference>
<comment type="caution">
    <text evidence="1">The sequence shown here is derived from an EMBL/GenBank/DDBJ whole genome shotgun (WGS) entry which is preliminary data.</text>
</comment>
<evidence type="ECO:0000313" key="2">
    <source>
        <dbReference type="Proteomes" id="UP000652761"/>
    </source>
</evidence>